<keyword evidence="8 11" id="KW-0411">Iron-sulfur</keyword>
<evidence type="ECO:0000256" key="5">
    <source>
        <dbReference type="ARBA" id="ARBA00022485"/>
    </source>
</evidence>
<dbReference type="InterPro" id="IPR051318">
    <property type="entry name" value="Fe-S_L-Ser"/>
</dbReference>
<evidence type="ECO:0000256" key="9">
    <source>
        <dbReference type="ARBA" id="ARBA00023239"/>
    </source>
</evidence>
<evidence type="ECO:0000256" key="4">
    <source>
        <dbReference type="ARBA" id="ARBA00022432"/>
    </source>
</evidence>
<dbReference type="SUPFAM" id="SSF143548">
    <property type="entry name" value="Serine metabolism enzymes domain"/>
    <property type="match status" value="1"/>
</dbReference>
<dbReference type="Pfam" id="PF03315">
    <property type="entry name" value="SDH_beta"/>
    <property type="match status" value="1"/>
</dbReference>
<dbReference type="InterPro" id="IPR004643">
    <property type="entry name" value="Fe-S_L-Ser_bsu"/>
</dbReference>
<evidence type="ECO:0000256" key="8">
    <source>
        <dbReference type="ARBA" id="ARBA00023014"/>
    </source>
</evidence>
<accession>A0ABV0EJI7</accession>
<evidence type="ECO:0000256" key="7">
    <source>
        <dbReference type="ARBA" id="ARBA00023004"/>
    </source>
</evidence>
<evidence type="ECO:0000256" key="12">
    <source>
        <dbReference type="RuleBase" id="RU366059"/>
    </source>
</evidence>
<name>A0ABV0EJI7_9ENTE</name>
<proteinExistence type="inferred from homology"/>
<keyword evidence="5 11" id="KW-0004">4Fe-4S</keyword>
<dbReference type="PANTHER" id="PTHR30182:SF12">
    <property type="entry name" value="L-SERINE DEHYDRATASE, BETA CHAIN-RELATED"/>
    <property type="match status" value="1"/>
</dbReference>
<dbReference type="InterPro" id="IPR005131">
    <property type="entry name" value="Ser_deHydtase_bsu"/>
</dbReference>
<comment type="cofactor">
    <cofactor evidence="1 12">
        <name>[4Fe-4S] cluster</name>
        <dbReference type="ChEBI" id="CHEBI:49883"/>
    </cofactor>
</comment>
<dbReference type="Proteomes" id="UP000664357">
    <property type="component" value="Unassembled WGS sequence"/>
</dbReference>
<reference evidence="14 15" key="1">
    <citation type="submission" date="2024-02" db="EMBL/GenBank/DDBJ databases">
        <title>The Genome Sequence of Enterococcus sp. DIV0159.</title>
        <authorList>
            <person name="Earl A."/>
            <person name="Manson A."/>
            <person name="Gilmore M."/>
            <person name="Sanders J."/>
            <person name="Shea T."/>
            <person name="Howe W."/>
            <person name="Livny J."/>
            <person name="Cuomo C."/>
            <person name="Neafsey D."/>
            <person name="Birren B."/>
        </authorList>
    </citation>
    <scope>NUCLEOTIDE SEQUENCE [LARGE SCALE GENOMIC DNA]</scope>
    <source>
        <strain evidence="14 15">665A</strain>
    </source>
</reference>
<comment type="pathway">
    <text evidence="2 11">Carbohydrate biosynthesis; gluconeogenesis.</text>
</comment>
<dbReference type="PIRSF" id="PIRSF036692">
    <property type="entry name" value="SDH_B"/>
    <property type="match status" value="1"/>
</dbReference>
<dbReference type="EMBL" id="JAFREL020000001">
    <property type="protein sequence ID" value="MEO1768771.1"/>
    <property type="molecule type" value="Genomic_DNA"/>
</dbReference>
<keyword evidence="6 11" id="KW-0479">Metal-binding</keyword>
<dbReference type="InterPro" id="IPR029009">
    <property type="entry name" value="ASB_dom_sf"/>
</dbReference>
<evidence type="ECO:0000256" key="11">
    <source>
        <dbReference type="PIRNR" id="PIRNR036692"/>
    </source>
</evidence>
<gene>
    <name evidence="14" type="ORF">JZO67_000710</name>
</gene>
<protein>
    <recommendedName>
        <fullName evidence="11">L-serine deaminase</fullName>
    </recommendedName>
</protein>
<keyword evidence="7 11" id="KW-0408">Iron</keyword>
<feature type="domain" description="Serine dehydratase beta chain" evidence="13">
    <location>
        <begin position="10"/>
        <end position="80"/>
    </location>
</feature>
<evidence type="ECO:0000256" key="2">
    <source>
        <dbReference type="ARBA" id="ARBA00004742"/>
    </source>
</evidence>
<dbReference type="PANTHER" id="PTHR30182">
    <property type="entry name" value="L-SERINE DEHYDRATASE"/>
    <property type="match status" value="1"/>
</dbReference>
<evidence type="ECO:0000259" key="13">
    <source>
        <dbReference type="Pfam" id="PF03315"/>
    </source>
</evidence>
<comment type="similarity">
    <text evidence="3 11 12">Belongs to the iron-sulfur dependent L-serine dehydratase family.</text>
</comment>
<sequence length="219" mass="24035">MKKRNLKYKSAFDIIGPIMIGPSSSHTAGAVRIGKTAGELLQDQVEKLIVTFYGSFAETYKGHGTAVAIVAGILGYEPSDERIPQALVLAEKNGMTIEFLTSQKKMPHANTVNLELIGQVNQLNLTGVSIGGGNIQITELNHCSMDLLDDRLNPLAILSNDKEVIQSLKEELRDFHVVTTQQSRESTLFIIETMQEITQRILKRIRKIPGIAAAVPIRG</sequence>
<evidence type="ECO:0000256" key="1">
    <source>
        <dbReference type="ARBA" id="ARBA00001966"/>
    </source>
</evidence>
<evidence type="ECO:0000313" key="15">
    <source>
        <dbReference type="Proteomes" id="UP000664357"/>
    </source>
</evidence>
<keyword evidence="15" id="KW-1185">Reference proteome</keyword>
<organism evidence="14 15">
    <name type="scientific">Candidatus Enterococcus ferrettii</name>
    <dbReference type="NCBI Taxonomy" id="2815324"/>
    <lineage>
        <taxon>Bacteria</taxon>
        <taxon>Bacillati</taxon>
        <taxon>Bacillota</taxon>
        <taxon>Bacilli</taxon>
        <taxon>Lactobacillales</taxon>
        <taxon>Enterococcaceae</taxon>
        <taxon>Enterococcus</taxon>
    </lineage>
</organism>
<comment type="catalytic activity">
    <reaction evidence="10 11 12">
        <text>L-serine = pyruvate + NH4(+)</text>
        <dbReference type="Rhea" id="RHEA:19169"/>
        <dbReference type="ChEBI" id="CHEBI:15361"/>
        <dbReference type="ChEBI" id="CHEBI:28938"/>
        <dbReference type="ChEBI" id="CHEBI:33384"/>
        <dbReference type="EC" id="4.3.1.17"/>
    </reaction>
</comment>
<dbReference type="NCBIfam" id="TIGR00719">
    <property type="entry name" value="sda_beta"/>
    <property type="match status" value="1"/>
</dbReference>
<keyword evidence="4 11" id="KW-0312">Gluconeogenesis</keyword>
<evidence type="ECO:0000256" key="3">
    <source>
        <dbReference type="ARBA" id="ARBA00008636"/>
    </source>
</evidence>
<evidence type="ECO:0000256" key="6">
    <source>
        <dbReference type="ARBA" id="ARBA00022723"/>
    </source>
</evidence>
<evidence type="ECO:0000313" key="14">
    <source>
        <dbReference type="EMBL" id="MEO1768771.1"/>
    </source>
</evidence>
<evidence type="ECO:0000256" key="10">
    <source>
        <dbReference type="ARBA" id="ARBA00049406"/>
    </source>
</evidence>
<dbReference type="Gene3D" id="3.30.1330.90">
    <property type="entry name" value="D-3-phosphoglycerate dehydrogenase, domain 3"/>
    <property type="match status" value="1"/>
</dbReference>
<keyword evidence="9 11" id="KW-0456">Lyase</keyword>
<comment type="caution">
    <text evidence="14">The sequence shown here is derived from an EMBL/GenBank/DDBJ whole genome shotgun (WGS) entry which is preliminary data.</text>
</comment>
<dbReference type="RefSeq" id="WP_207700873.1">
    <property type="nucleotide sequence ID" value="NZ_JAFREL020000001.1"/>
</dbReference>